<dbReference type="InterPro" id="IPR036291">
    <property type="entry name" value="NAD(P)-bd_dom_sf"/>
</dbReference>
<dbReference type="AlphaFoldDB" id="A0A261XU70"/>
<dbReference type="InterPro" id="IPR036412">
    <property type="entry name" value="HAD-like_sf"/>
</dbReference>
<dbReference type="InterPro" id="IPR023214">
    <property type="entry name" value="HAD_sf"/>
</dbReference>
<dbReference type="GO" id="GO:0005524">
    <property type="term" value="F:ATP binding"/>
    <property type="evidence" value="ECO:0007669"/>
    <property type="project" value="InterPro"/>
</dbReference>
<feature type="signal peptide" evidence="3">
    <location>
        <begin position="1"/>
        <end position="16"/>
    </location>
</feature>
<gene>
    <name evidence="4" type="ORF">BZG36_05362</name>
</gene>
<dbReference type="OrthoDB" id="153074at2759"/>
<evidence type="ECO:0000256" key="3">
    <source>
        <dbReference type="SAM" id="SignalP"/>
    </source>
</evidence>
<dbReference type="GO" id="GO:0016020">
    <property type="term" value="C:membrane"/>
    <property type="evidence" value="ECO:0007669"/>
    <property type="project" value="InterPro"/>
</dbReference>
<evidence type="ECO:0000256" key="2">
    <source>
        <dbReference type="ARBA" id="ARBA00023002"/>
    </source>
</evidence>
<dbReference type="InterPro" id="IPR051721">
    <property type="entry name" value="Biopterin_syn/organic_redct"/>
</dbReference>
<dbReference type="EMBL" id="MVBO01000220">
    <property type="protein sequence ID" value="OZJ01898.1"/>
    <property type="molecule type" value="Genomic_DNA"/>
</dbReference>
<dbReference type="Proteomes" id="UP000242875">
    <property type="component" value="Unassembled WGS sequence"/>
</dbReference>
<dbReference type="GO" id="GO:0016887">
    <property type="term" value="F:ATP hydrolysis activity"/>
    <property type="evidence" value="ECO:0007669"/>
    <property type="project" value="InterPro"/>
</dbReference>
<dbReference type="SUPFAM" id="SSF56784">
    <property type="entry name" value="HAD-like"/>
    <property type="match status" value="1"/>
</dbReference>
<sequence>MKVLPILFGIFLGAKALRLRDARTYDFAPYTASERLDGKIAGLYNPDSQTIIGTNNASGESFYWSSSFLTGSNKHQYFVISHTLAEDFQPYYFRGSILDISQPEFYWQRLIYLNDSASYPQLFNVSGPGYGFEALSTDQVSKLRTWFTNPDVAVHTTQLANQLAYPEHKYKMPEMTQQRGTLTTMNGDRVNDAPSLKKADCGIAAEGASEAAIDCRYGLSSAWSQYHHRLGQSDRSSLQTDISASFVKHFRSAETDDVKPIEPRVVIVNISSLLAVKPFKNWGLHTAGKAARDTFLQIMALEEIDGHNDIKTLSYAPGPLEGDMQQEVCESIGDEDQRHYYAQQHAEANW</sequence>
<dbReference type="SUPFAM" id="SSF51735">
    <property type="entry name" value="NAD(P)-binding Rossmann-fold domains"/>
    <property type="match status" value="1"/>
</dbReference>
<keyword evidence="5" id="KW-1185">Reference proteome</keyword>
<accession>A0A261XU70</accession>
<dbReference type="Gene3D" id="3.40.50.720">
    <property type="entry name" value="NAD(P)-binding Rossmann-like Domain"/>
    <property type="match status" value="1"/>
</dbReference>
<proteinExistence type="predicted"/>
<dbReference type="GO" id="GO:0006729">
    <property type="term" value="P:tetrahydrobiopterin biosynthetic process"/>
    <property type="evidence" value="ECO:0007669"/>
    <property type="project" value="TreeGrafter"/>
</dbReference>
<protein>
    <submittedName>
        <fullName evidence="4">Uncharacterized protein</fullName>
    </submittedName>
</protein>
<evidence type="ECO:0000313" key="5">
    <source>
        <dbReference type="Proteomes" id="UP000242875"/>
    </source>
</evidence>
<feature type="chain" id="PRO_5012062737" evidence="3">
    <location>
        <begin position="17"/>
        <end position="350"/>
    </location>
</feature>
<keyword evidence="1" id="KW-0521">NADP</keyword>
<keyword evidence="2" id="KW-0560">Oxidoreductase</keyword>
<reference evidence="4 5" key="1">
    <citation type="journal article" date="2017" name="Mycologia">
        <title>Bifiguratus adelaidae, gen. et sp. nov., a new member of Mucoromycotina in endophytic and soil-dwelling habitats.</title>
        <authorList>
            <person name="Torres-Cruz T.J."/>
            <person name="Billingsley Tobias T.L."/>
            <person name="Almatruk M."/>
            <person name="Hesse C."/>
            <person name="Kuske C.R."/>
            <person name="Desiro A."/>
            <person name="Benucci G.M."/>
            <person name="Bonito G."/>
            <person name="Stajich J.E."/>
            <person name="Dunlap C."/>
            <person name="Arnold A.E."/>
            <person name="Porras-Alfaro A."/>
        </authorList>
    </citation>
    <scope>NUCLEOTIDE SEQUENCE [LARGE SCALE GENOMIC DNA]</scope>
    <source>
        <strain evidence="4 5">AZ0501</strain>
    </source>
</reference>
<evidence type="ECO:0000256" key="1">
    <source>
        <dbReference type="ARBA" id="ARBA00022857"/>
    </source>
</evidence>
<organism evidence="4 5">
    <name type="scientific">Bifiguratus adelaidae</name>
    <dbReference type="NCBI Taxonomy" id="1938954"/>
    <lineage>
        <taxon>Eukaryota</taxon>
        <taxon>Fungi</taxon>
        <taxon>Fungi incertae sedis</taxon>
        <taxon>Mucoromycota</taxon>
        <taxon>Mucoromycotina</taxon>
        <taxon>Endogonomycetes</taxon>
        <taxon>Endogonales</taxon>
        <taxon>Endogonales incertae sedis</taxon>
        <taxon>Bifiguratus</taxon>
    </lineage>
</organism>
<comment type="caution">
    <text evidence="4">The sequence shown here is derived from an EMBL/GenBank/DDBJ whole genome shotgun (WGS) entry which is preliminary data.</text>
</comment>
<name>A0A261XU70_9FUNG</name>
<dbReference type="Gene3D" id="3.40.50.1000">
    <property type="entry name" value="HAD superfamily/HAD-like"/>
    <property type="match status" value="1"/>
</dbReference>
<keyword evidence="3" id="KW-0732">Signal</keyword>
<dbReference type="PANTHER" id="PTHR44085:SF2">
    <property type="entry name" value="SEPIAPTERIN REDUCTASE"/>
    <property type="match status" value="1"/>
</dbReference>
<dbReference type="PANTHER" id="PTHR44085">
    <property type="entry name" value="SEPIAPTERIN REDUCTASE"/>
    <property type="match status" value="1"/>
</dbReference>
<dbReference type="PRINTS" id="PR00120">
    <property type="entry name" value="HATPASE"/>
</dbReference>
<dbReference type="InterPro" id="IPR001757">
    <property type="entry name" value="P_typ_ATPase"/>
</dbReference>
<dbReference type="GO" id="GO:0004757">
    <property type="term" value="F:sepiapterin reductase (NADP+) activity"/>
    <property type="evidence" value="ECO:0007669"/>
    <property type="project" value="TreeGrafter"/>
</dbReference>
<evidence type="ECO:0000313" key="4">
    <source>
        <dbReference type="EMBL" id="OZJ01898.1"/>
    </source>
</evidence>